<feature type="active site" evidence="9">
    <location>
        <position position="88"/>
    </location>
</feature>
<evidence type="ECO:0000256" key="7">
    <source>
        <dbReference type="ARBA" id="ARBA00051712"/>
    </source>
</evidence>
<dbReference type="PROSITE" id="PS01326">
    <property type="entry name" value="DAP_EPIMERASE"/>
    <property type="match status" value="1"/>
</dbReference>
<feature type="binding site" evidence="8">
    <location>
        <position position="193"/>
    </location>
    <ligand>
        <name>substrate</name>
    </ligand>
</feature>
<organism evidence="10 11">
    <name type="scientific">Nocardiopsis suaedae</name>
    <dbReference type="NCBI Taxonomy" id="3018444"/>
    <lineage>
        <taxon>Bacteria</taxon>
        <taxon>Bacillati</taxon>
        <taxon>Actinomycetota</taxon>
        <taxon>Actinomycetes</taxon>
        <taxon>Streptosporangiales</taxon>
        <taxon>Nocardiopsidaceae</taxon>
        <taxon>Nocardiopsis</taxon>
    </lineage>
</organism>
<evidence type="ECO:0000256" key="4">
    <source>
        <dbReference type="ARBA" id="ARBA00022605"/>
    </source>
</evidence>
<feature type="binding site" evidence="8">
    <location>
        <position position="14"/>
    </location>
    <ligand>
        <name>substrate</name>
    </ligand>
</feature>
<dbReference type="PANTHER" id="PTHR31689:SF0">
    <property type="entry name" value="DIAMINOPIMELATE EPIMERASE"/>
    <property type="match status" value="1"/>
</dbReference>
<evidence type="ECO:0000256" key="9">
    <source>
        <dbReference type="PROSITE-ProRule" id="PRU10125"/>
    </source>
</evidence>
<feature type="binding site" evidence="8">
    <location>
        <begin position="89"/>
        <end position="90"/>
    </location>
    <ligand>
        <name>substrate</name>
    </ligand>
</feature>
<accession>A0ABT4TE36</accession>
<sequence length="280" mass="28714">MISMRFAKGHGTENDFVILPDPEGALDLGADLVARLCDRRAGIGGDGVLRVVRTRALGEPLTGAAASSEAAEWFMDYRNADGSIAEMCGNGVRVFARYLLHAGLAEGRSIDVGTRAGLRSVTIEDNGDITIDMGRPEVFGDGGARLADGSEVRGLRVSVGNPHLACMVDGPVGGLDLTSAPALDPAAFPEGGNVEVVAPLGDGVLDMRVYERGSGETRSCGTGIVAAAVAATRAAGGAPDQGATWRVRVPGGECIVLLDARGARLRGPAVIVAEGQVRLG</sequence>
<feature type="site" description="Could be important to modulate the pK values of the two catalytic cysteine residues" evidence="8">
    <location>
        <position position="211"/>
    </location>
</feature>
<feature type="binding site" evidence="8">
    <location>
        <position position="79"/>
    </location>
    <ligand>
        <name>substrate</name>
    </ligand>
</feature>
<reference evidence="10" key="1">
    <citation type="submission" date="2023-01" db="EMBL/GenBank/DDBJ databases">
        <title>Draft genome sequence of Nocardiopsis sp. LSu2-4 isolated from halophytes.</title>
        <authorList>
            <person name="Duangmal K."/>
            <person name="Chantavorakit T."/>
        </authorList>
    </citation>
    <scope>NUCLEOTIDE SEQUENCE</scope>
    <source>
        <strain evidence="10">LSu2-4</strain>
    </source>
</reference>
<evidence type="ECO:0000256" key="1">
    <source>
        <dbReference type="ARBA" id="ARBA00005196"/>
    </source>
</evidence>
<evidence type="ECO:0000256" key="2">
    <source>
        <dbReference type="ARBA" id="ARBA00010219"/>
    </source>
</evidence>
<comment type="function">
    <text evidence="8">Catalyzes the stereoinversion of LL-2,6-diaminopimelate (L,L-DAP) to meso-diaminopimelate (meso-DAP), a precursor of L-lysine and an essential component of the bacterial peptidoglycan.</text>
</comment>
<dbReference type="Gene3D" id="3.10.310.10">
    <property type="entry name" value="Diaminopimelate Epimerase, Chain A, domain 1"/>
    <property type="match status" value="2"/>
</dbReference>
<proteinExistence type="inferred from homology"/>
<gene>
    <name evidence="8 10" type="primary">dapF</name>
    <name evidence="10" type="ORF">O4U47_00145</name>
</gene>
<comment type="pathway">
    <text evidence="1 8">Amino-acid biosynthesis; L-lysine biosynthesis via DAP pathway; DL-2,6-diaminopimelate from LL-2,6-diaminopimelate: step 1/1.</text>
</comment>
<dbReference type="Pfam" id="PF01678">
    <property type="entry name" value="DAP_epimerase"/>
    <property type="match status" value="2"/>
</dbReference>
<comment type="caution">
    <text evidence="10">The sequence shown here is derived from an EMBL/GenBank/DDBJ whole genome shotgun (WGS) entry which is preliminary data.</text>
</comment>
<dbReference type="GO" id="GO:0008837">
    <property type="term" value="F:diaminopimelate epimerase activity"/>
    <property type="evidence" value="ECO:0007669"/>
    <property type="project" value="UniProtKB-EC"/>
</dbReference>
<dbReference type="InterPro" id="IPR018510">
    <property type="entry name" value="DAP_epimerase_AS"/>
</dbReference>
<feature type="site" description="Could be important to modulate the pK values of the two catalytic cysteine residues" evidence="8">
    <location>
        <position position="163"/>
    </location>
</feature>
<evidence type="ECO:0000256" key="8">
    <source>
        <dbReference type="HAMAP-Rule" id="MF_00197"/>
    </source>
</evidence>
<feature type="active site" description="Proton donor" evidence="8">
    <location>
        <position position="88"/>
    </location>
</feature>
<feature type="active site" description="Proton acceptor" evidence="8">
    <location>
        <position position="220"/>
    </location>
</feature>
<feature type="binding site" evidence="8">
    <location>
        <position position="161"/>
    </location>
    <ligand>
        <name>substrate</name>
    </ligand>
</feature>
<keyword evidence="5 8" id="KW-0457">Lysine biosynthesis</keyword>
<evidence type="ECO:0000256" key="3">
    <source>
        <dbReference type="ARBA" id="ARBA00013080"/>
    </source>
</evidence>
<comment type="similarity">
    <text evidence="2 8">Belongs to the diaminopimelate epimerase family.</text>
</comment>
<dbReference type="PANTHER" id="PTHR31689">
    <property type="entry name" value="DIAMINOPIMELATE EPIMERASE, CHLOROPLASTIC"/>
    <property type="match status" value="1"/>
</dbReference>
<dbReference type="SUPFAM" id="SSF54506">
    <property type="entry name" value="Diaminopimelate epimerase-like"/>
    <property type="match status" value="2"/>
</dbReference>
<dbReference type="Proteomes" id="UP001165685">
    <property type="component" value="Unassembled WGS sequence"/>
</dbReference>
<comment type="subunit">
    <text evidence="8">Homodimer.</text>
</comment>
<keyword evidence="8" id="KW-0963">Cytoplasm</keyword>
<evidence type="ECO:0000313" key="10">
    <source>
        <dbReference type="EMBL" id="MDA2802905.1"/>
    </source>
</evidence>
<dbReference type="HAMAP" id="MF_00197">
    <property type="entry name" value="DAP_epimerase"/>
    <property type="match status" value="1"/>
</dbReference>
<feature type="binding site" evidence="8">
    <location>
        <begin position="211"/>
        <end position="212"/>
    </location>
    <ligand>
        <name>substrate</name>
    </ligand>
</feature>
<keyword evidence="11" id="KW-1185">Reference proteome</keyword>
<comment type="catalytic activity">
    <reaction evidence="7 8">
        <text>(2S,6S)-2,6-diaminopimelate = meso-2,6-diaminopimelate</text>
        <dbReference type="Rhea" id="RHEA:15393"/>
        <dbReference type="ChEBI" id="CHEBI:57609"/>
        <dbReference type="ChEBI" id="CHEBI:57791"/>
        <dbReference type="EC" id="5.1.1.7"/>
    </reaction>
</comment>
<evidence type="ECO:0000256" key="5">
    <source>
        <dbReference type="ARBA" id="ARBA00023154"/>
    </source>
</evidence>
<feature type="binding site" evidence="8">
    <location>
        <begin position="221"/>
        <end position="222"/>
    </location>
    <ligand>
        <name>substrate</name>
    </ligand>
</feature>
<dbReference type="NCBIfam" id="TIGR00652">
    <property type="entry name" value="DapF"/>
    <property type="match status" value="1"/>
</dbReference>
<evidence type="ECO:0000313" key="11">
    <source>
        <dbReference type="Proteomes" id="UP001165685"/>
    </source>
</evidence>
<keyword evidence="4 8" id="KW-0028">Amino-acid biosynthesis</keyword>
<protein>
    <recommendedName>
        <fullName evidence="3 8">Diaminopimelate epimerase</fullName>
        <shortName evidence="8">DAP epimerase</shortName>
        <ecNumber evidence="3 8">5.1.1.7</ecNumber>
    </recommendedName>
    <alternativeName>
        <fullName evidence="8">PLP-independent amino acid racemase</fullName>
    </alternativeName>
</protein>
<dbReference type="InterPro" id="IPR001653">
    <property type="entry name" value="DAP_epimerase_DapF"/>
</dbReference>
<dbReference type="EC" id="5.1.1.7" evidence="3 8"/>
<dbReference type="RefSeq" id="WP_270674750.1">
    <property type="nucleotide sequence ID" value="NZ_JAQFWP010000001.1"/>
</dbReference>
<name>A0ABT4TE36_9ACTN</name>
<comment type="caution">
    <text evidence="8">Lacks conserved residue(s) required for the propagation of feature annotation.</text>
</comment>
<keyword evidence="6 8" id="KW-0413">Isomerase</keyword>
<dbReference type="EMBL" id="JAQFWP010000001">
    <property type="protein sequence ID" value="MDA2802905.1"/>
    <property type="molecule type" value="Genomic_DNA"/>
</dbReference>
<evidence type="ECO:0000256" key="6">
    <source>
        <dbReference type="ARBA" id="ARBA00023235"/>
    </source>
</evidence>
<comment type="subcellular location">
    <subcellularLocation>
        <location evidence="8">Cytoplasm</location>
    </subcellularLocation>
</comment>